<keyword evidence="2 4" id="KW-0378">Hydrolase</keyword>
<dbReference type="Pfam" id="PF07687">
    <property type="entry name" value="M20_dimer"/>
    <property type="match status" value="1"/>
</dbReference>
<dbReference type="NCBIfam" id="TIGR01879">
    <property type="entry name" value="hydantase"/>
    <property type="match status" value="1"/>
</dbReference>
<dbReference type="Proteomes" id="UP001597399">
    <property type="component" value="Unassembled WGS sequence"/>
</dbReference>
<accession>A0ABW5S378</accession>
<dbReference type="InterPro" id="IPR010158">
    <property type="entry name" value="Amidase_Cbmase"/>
</dbReference>
<evidence type="ECO:0000256" key="2">
    <source>
        <dbReference type="ARBA" id="ARBA00022801"/>
    </source>
</evidence>
<dbReference type="PROSITE" id="PS00758">
    <property type="entry name" value="ARGE_DAPE_CPG2_1"/>
    <property type="match status" value="1"/>
</dbReference>
<keyword evidence="5" id="KW-1185">Reference proteome</keyword>
<proteinExistence type="inferred from homology"/>
<comment type="caution">
    <text evidence="4">The sequence shown here is derived from an EMBL/GenBank/DDBJ whole genome shotgun (WGS) entry which is preliminary data.</text>
</comment>
<gene>
    <name evidence="4" type="ORF">ACFSUE_11390</name>
</gene>
<feature type="domain" description="Peptidase M20 dimerisation" evidence="3">
    <location>
        <begin position="201"/>
        <end position="296"/>
    </location>
</feature>
<dbReference type="EC" id="3.5.-.-" evidence="4"/>
<dbReference type="PANTHER" id="PTHR32494">
    <property type="entry name" value="ALLANTOATE DEIMINASE-RELATED"/>
    <property type="match status" value="1"/>
</dbReference>
<organism evidence="4 5">
    <name type="scientific">Sporolactobacillus shoreicorticis</name>
    <dbReference type="NCBI Taxonomy" id="1923877"/>
    <lineage>
        <taxon>Bacteria</taxon>
        <taxon>Bacillati</taxon>
        <taxon>Bacillota</taxon>
        <taxon>Bacilli</taxon>
        <taxon>Bacillales</taxon>
        <taxon>Sporolactobacillaceae</taxon>
        <taxon>Sporolactobacillus</taxon>
    </lineage>
</organism>
<reference evidence="5" key="1">
    <citation type="journal article" date="2019" name="Int. J. Syst. Evol. Microbiol.">
        <title>The Global Catalogue of Microorganisms (GCM) 10K type strain sequencing project: providing services to taxonomists for standard genome sequencing and annotation.</title>
        <authorList>
            <consortium name="The Broad Institute Genomics Platform"/>
            <consortium name="The Broad Institute Genome Sequencing Center for Infectious Disease"/>
            <person name="Wu L."/>
            <person name="Ma J."/>
        </authorList>
    </citation>
    <scope>NUCLEOTIDE SEQUENCE [LARGE SCALE GENOMIC DNA]</scope>
    <source>
        <strain evidence="5">TISTR 2466</strain>
    </source>
</reference>
<dbReference type="InterPro" id="IPR002933">
    <property type="entry name" value="Peptidase_M20"/>
</dbReference>
<dbReference type="GO" id="GO:0016787">
    <property type="term" value="F:hydrolase activity"/>
    <property type="evidence" value="ECO:0007669"/>
    <property type="project" value="UniProtKB-KW"/>
</dbReference>
<dbReference type="EMBL" id="JBHUMQ010000026">
    <property type="protein sequence ID" value="MFD2694225.1"/>
    <property type="molecule type" value="Genomic_DNA"/>
</dbReference>
<dbReference type="SUPFAM" id="SSF53187">
    <property type="entry name" value="Zn-dependent exopeptidases"/>
    <property type="match status" value="1"/>
</dbReference>
<dbReference type="RefSeq" id="WP_253057779.1">
    <property type="nucleotide sequence ID" value="NZ_JAMXWM010000001.1"/>
</dbReference>
<dbReference type="SUPFAM" id="SSF55031">
    <property type="entry name" value="Bacterial exopeptidase dimerisation domain"/>
    <property type="match status" value="1"/>
</dbReference>
<protein>
    <submittedName>
        <fullName evidence="4">Hydantoinase/carbamoylase family amidase</fullName>
        <ecNumber evidence="4">3.5.-.-</ecNumber>
    </submittedName>
</protein>
<sequence length="405" mass="44906">MIKLMVNMNRVKAWYQEIVELTEVEAGYTRLAFSDKEEAAHKWLIHKLEAIQCSVKQDRIHNVYGRMGDTTGPSIAFGSHLDTVPDGGLFDGTLGVIAGLECLYMLYEQHVQPDVPLELICFTGEEANILGGTFGSRAIAGLVTFTTEFEQKSRQLGFSKDDLESVRKKKGDFISFLEMHIEQGAVLEQSHQKIGIVEGIAGMIRLDVHLYGKAAHAGTTPMSMRDDALVLAARLVQSVNEWAAEPNSQVVATIGRLQVIPNTPSVVPGEVQLIVEVRGMNWKKVLNLKNRVEEWLLMNGQNQFKTVVEKHPAALSDSVKLEINRATASLSIPFINMVSGANHDTNAMSTLTDTGMIFVPSRGGISHHPDEYTSWEDIKTGIQVMFQSLMNLYEKHLGGRTQNDE</sequence>
<comment type="similarity">
    <text evidence="1">Belongs to the peptidase M20 family.</text>
</comment>
<name>A0ABW5S378_9BACL</name>
<evidence type="ECO:0000256" key="1">
    <source>
        <dbReference type="ARBA" id="ARBA00006153"/>
    </source>
</evidence>
<dbReference type="Gene3D" id="3.30.70.360">
    <property type="match status" value="1"/>
</dbReference>
<evidence type="ECO:0000313" key="5">
    <source>
        <dbReference type="Proteomes" id="UP001597399"/>
    </source>
</evidence>
<evidence type="ECO:0000259" key="3">
    <source>
        <dbReference type="Pfam" id="PF07687"/>
    </source>
</evidence>
<dbReference type="PANTHER" id="PTHR32494:SF5">
    <property type="entry name" value="ALLANTOATE AMIDOHYDROLASE"/>
    <property type="match status" value="1"/>
</dbReference>
<dbReference type="Pfam" id="PF01546">
    <property type="entry name" value="Peptidase_M20"/>
    <property type="match status" value="1"/>
</dbReference>
<dbReference type="InterPro" id="IPR036264">
    <property type="entry name" value="Bact_exopeptidase_dim_dom"/>
</dbReference>
<dbReference type="InterPro" id="IPR001261">
    <property type="entry name" value="ArgE/DapE_CS"/>
</dbReference>
<dbReference type="PIRSF" id="PIRSF001235">
    <property type="entry name" value="Amidase_carbamoylase"/>
    <property type="match status" value="1"/>
</dbReference>
<evidence type="ECO:0000313" key="4">
    <source>
        <dbReference type="EMBL" id="MFD2694225.1"/>
    </source>
</evidence>
<dbReference type="InterPro" id="IPR011650">
    <property type="entry name" value="Peptidase_M20_dimer"/>
</dbReference>
<dbReference type="Gene3D" id="3.40.630.10">
    <property type="entry name" value="Zn peptidases"/>
    <property type="match status" value="1"/>
</dbReference>